<accession>A0A425Y831</accession>
<keyword evidence="10" id="KW-1185">Reference proteome</keyword>
<dbReference type="InterPro" id="IPR009075">
    <property type="entry name" value="AcylCo_DH/oxidase_C"/>
</dbReference>
<dbReference type="SUPFAM" id="SSF47203">
    <property type="entry name" value="Acyl-CoA dehydrogenase C-terminal domain-like"/>
    <property type="match status" value="1"/>
</dbReference>
<dbReference type="SUPFAM" id="SSF56645">
    <property type="entry name" value="Acyl-CoA dehydrogenase NM domain-like"/>
    <property type="match status" value="1"/>
</dbReference>
<gene>
    <name evidence="9" type="ORF">DWB61_01585</name>
</gene>
<evidence type="ECO:0000259" key="7">
    <source>
        <dbReference type="Pfam" id="PF02770"/>
    </source>
</evidence>
<evidence type="ECO:0000256" key="2">
    <source>
        <dbReference type="ARBA" id="ARBA00009347"/>
    </source>
</evidence>
<reference evidence="9 10" key="1">
    <citation type="submission" date="2018-07" db="EMBL/GenBank/DDBJ databases">
        <title>Draft genome sequence of Ancylomarina sp. M1P.</title>
        <authorList>
            <person name="Yadav S."/>
            <person name="Villanueva L."/>
            <person name="Damste J.S.S."/>
        </authorList>
    </citation>
    <scope>NUCLEOTIDE SEQUENCE [LARGE SCALE GENOMIC DNA]</scope>
    <source>
        <strain evidence="9 10">M1P</strain>
    </source>
</reference>
<dbReference type="Proteomes" id="UP000285794">
    <property type="component" value="Unassembled WGS sequence"/>
</dbReference>
<dbReference type="Gene3D" id="2.40.110.10">
    <property type="entry name" value="Butyryl-CoA Dehydrogenase, subunit A, domain 2"/>
    <property type="match status" value="1"/>
</dbReference>
<dbReference type="GO" id="GO:0005886">
    <property type="term" value="C:plasma membrane"/>
    <property type="evidence" value="ECO:0007669"/>
    <property type="project" value="TreeGrafter"/>
</dbReference>
<dbReference type="Gene3D" id="1.10.540.10">
    <property type="entry name" value="Acyl-CoA dehydrogenase/oxidase, N-terminal domain"/>
    <property type="match status" value="1"/>
</dbReference>
<feature type="domain" description="Acyl-CoA dehydrogenase/oxidase C-terminal" evidence="6">
    <location>
        <begin position="238"/>
        <end position="386"/>
    </location>
</feature>
<dbReference type="InterPro" id="IPR037069">
    <property type="entry name" value="AcylCoA_DH/ox_N_sf"/>
</dbReference>
<evidence type="ECO:0000259" key="8">
    <source>
        <dbReference type="Pfam" id="PF02771"/>
    </source>
</evidence>
<dbReference type="InterPro" id="IPR009100">
    <property type="entry name" value="AcylCoA_DH/oxidase_NM_dom_sf"/>
</dbReference>
<dbReference type="PANTHER" id="PTHR43884:SF19">
    <property type="entry name" value="ACYL-COA DEHYDROGENASE FADE4-RELATED"/>
    <property type="match status" value="1"/>
</dbReference>
<organism evidence="9 10">
    <name type="scientific">Ancylomarina euxinus</name>
    <dbReference type="NCBI Taxonomy" id="2283627"/>
    <lineage>
        <taxon>Bacteria</taxon>
        <taxon>Pseudomonadati</taxon>
        <taxon>Bacteroidota</taxon>
        <taxon>Bacteroidia</taxon>
        <taxon>Marinilabiliales</taxon>
        <taxon>Marinifilaceae</taxon>
        <taxon>Ancylomarina</taxon>
    </lineage>
</organism>
<dbReference type="InterPro" id="IPR046373">
    <property type="entry name" value="Acyl-CoA_Oxase/DH_mid-dom_sf"/>
</dbReference>
<dbReference type="EMBL" id="QQWG01000001">
    <property type="protein sequence ID" value="RRG24735.1"/>
    <property type="molecule type" value="Genomic_DNA"/>
</dbReference>
<dbReference type="Pfam" id="PF02771">
    <property type="entry name" value="Acyl-CoA_dh_N"/>
    <property type="match status" value="1"/>
</dbReference>
<evidence type="ECO:0000313" key="9">
    <source>
        <dbReference type="EMBL" id="RRG24735.1"/>
    </source>
</evidence>
<protein>
    <submittedName>
        <fullName evidence="9">Acyl-CoA dehydrogenase</fullName>
    </submittedName>
</protein>
<dbReference type="PANTHER" id="PTHR43884">
    <property type="entry name" value="ACYL-COA DEHYDROGENASE"/>
    <property type="match status" value="1"/>
</dbReference>
<dbReference type="Pfam" id="PF00441">
    <property type="entry name" value="Acyl-CoA_dh_1"/>
    <property type="match status" value="1"/>
</dbReference>
<dbReference type="InterPro" id="IPR036250">
    <property type="entry name" value="AcylCo_DH-like_C"/>
</dbReference>
<dbReference type="GO" id="GO:0003995">
    <property type="term" value="F:acyl-CoA dehydrogenase activity"/>
    <property type="evidence" value="ECO:0007669"/>
    <property type="project" value="TreeGrafter"/>
</dbReference>
<dbReference type="OrthoDB" id="9802867at2"/>
<evidence type="ECO:0000256" key="5">
    <source>
        <dbReference type="RuleBase" id="RU362125"/>
    </source>
</evidence>
<comment type="caution">
    <text evidence="9">The sequence shown here is derived from an EMBL/GenBank/DDBJ whole genome shotgun (WGS) entry which is preliminary data.</text>
</comment>
<dbReference type="InterPro" id="IPR006091">
    <property type="entry name" value="Acyl-CoA_Oxase/DH_mid-dom"/>
</dbReference>
<dbReference type="CDD" id="cd00567">
    <property type="entry name" value="ACAD"/>
    <property type="match status" value="1"/>
</dbReference>
<dbReference type="Pfam" id="PF02770">
    <property type="entry name" value="Acyl-CoA_dh_M"/>
    <property type="match status" value="1"/>
</dbReference>
<dbReference type="InterPro" id="IPR013786">
    <property type="entry name" value="AcylCoA_DH/ox_N"/>
</dbReference>
<comment type="cofactor">
    <cofactor evidence="1 5">
        <name>FAD</name>
        <dbReference type="ChEBI" id="CHEBI:57692"/>
    </cofactor>
</comment>
<name>A0A425Y831_9BACT</name>
<keyword evidence="4 5" id="KW-0274">FAD</keyword>
<keyword evidence="5" id="KW-0560">Oxidoreductase</keyword>
<dbReference type="AlphaFoldDB" id="A0A425Y831"/>
<dbReference type="GO" id="GO:0050660">
    <property type="term" value="F:flavin adenine dinucleotide binding"/>
    <property type="evidence" value="ECO:0007669"/>
    <property type="project" value="InterPro"/>
</dbReference>
<evidence type="ECO:0000256" key="4">
    <source>
        <dbReference type="ARBA" id="ARBA00022827"/>
    </source>
</evidence>
<evidence type="ECO:0000256" key="1">
    <source>
        <dbReference type="ARBA" id="ARBA00001974"/>
    </source>
</evidence>
<evidence type="ECO:0000313" key="10">
    <source>
        <dbReference type="Proteomes" id="UP000285794"/>
    </source>
</evidence>
<feature type="domain" description="Acyl-CoA dehydrogenase/oxidase N-terminal" evidence="8">
    <location>
        <begin position="33"/>
        <end position="119"/>
    </location>
</feature>
<proteinExistence type="inferred from homology"/>
<evidence type="ECO:0000259" key="6">
    <source>
        <dbReference type="Pfam" id="PF00441"/>
    </source>
</evidence>
<comment type="similarity">
    <text evidence="2 5">Belongs to the acyl-CoA dehydrogenase family.</text>
</comment>
<dbReference type="Gene3D" id="1.20.140.10">
    <property type="entry name" value="Butyryl-CoA Dehydrogenase, subunit A, domain 3"/>
    <property type="match status" value="1"/>
</dbReference>
<feature type="domain" description="Acyl-CoA oxidase/dehydrogenase middle" evidence="7">
    <location>
        <begin position="128"/>
        <end position="218"/>
    </location>
</feature>
<keyword evidence="3 5" id="KW-0285">Flavoprotein</keyword>
<sequence>MISSNIAEHLPFSEFLSAIKKTIQSAFYEKDDIAKFIQKRGFPALVLRDIMAKNPLSVAIPKEYGGRGAKVKECLGILDTASYESLPLALTFGINIALFLEPVAKYAQENVKKGIFDRFLTQQNMGGLMITEPDFGSDALGMQTSNVKIGESYHIKGTKHWQGLTGMADYWLMTSRPQDQNGKLGRDIDFFICDVQQPQQVIKVEEYYNNLGLYPIPYGKNSIDIQVPEQYKLEPETTGLKLMMDLLHRSRLQFPGMGMGFIRRMLDESIKHCSNRIVGGKPLINLDQVRHQIGRIQSAFTICSAMCSRSSLISGIENNLATAAIEANSMKAYITDMMQEAAQTLTQLSGANGYKAESIGSRAIIDSRPFQIFEGSNDMLYTQLSEMVMKIMTKKKNMNLSDFFKNHELTKNVSDYFKNLVDFNLDTKTPQRKIVDLGKIISKVVAADHVVQLGAKGFRSDLINDSLETIKHEISMLVSSYKFQTNVSPTEEYKDQSSWLSFS</sequence>
<dbReference type="RefSeq" id="WP_125029143.1">
    <property type="nucleotide sequence ID" value="NZ_JAPXVP010000001.1"/>
</dbReference>
<evidence type="ECO:0000256" key="3">
    <source>
        <dbReference type="ARBA" id="ARBA00022630"/>
    </source>
</evidence>